<feature type="transmembrane region" description="Helical" evidence="2">
    <location>
        <begin position="245"/>
        <end position="264"/>
    </location>
</feature>
<keyword evidence="2" id="KW-1133">Transmembrane helix</keyword>
<dbReference type="Pfam" id="PF07589">
    <property type="entry name" value="PEP-CTERM"/>
    <property type="match status" value="1"/>
</dbReference>
<accession>A0A2G6MR36</accession>
<comment type="similarity">
    <text evidence="1">Belongs to the 'GDSL' lipolytic enzyme family.</text>
</comment>
<evidence type="ECO:0000259" key="3">
    <source>
        <dbReference type="Pfam" id="PF07589"/>
    </source>
</evidence>
<dbReference type="SUPFAM" id="SSF52266">
    <property type="entry name" value="SGNH hydrolase"/>
    <property type="match status" value="1"/>
</dbReference>
<protein>
    <recommendedName>
        <fullName evidence="3">Ice-binding protein C-terminal domain-containing protein</fullName>
    </recommendedName>
</protein>
<evidence type="ECO:0000313" key="5">
    <source>
        <dbReference type="Proteomes" id="UP000231203"/>
    </source>
</evidence>
<feature type="domain" description="Ice-binding protein C-terminal" evidence="3">
    <location>
        <begin position="244"/>
        <end position="266"/>
    </location>
</feature>
<dbReference type="InterPro" id="IPR036514">
    <property type="entry name" value="SGNH_hydro_sf"/>
</dbReference>
<evidence type="ECO:0000256" key="2">
    <source>
        <dbReference type="SAM" id="Phobius"/>
    </source>
</evidence>
<comment type="caution">
    <text evidence="4">The sequence shown here is derived from an EMBL/GenBank/DDBJ whole genome shotgun (WGS) entry which is preliminary data.</text>
</comment>
<keyword evidence="2" id="KW-0812">Transmembrane</keyword>
<dbReference type="CDD" id="cd01846">
    <property type="entry name" value="fatty_acyltransferase_like"/>
    <property type="match status" value="1"/>
</dbReference>
<dbReference type="Pfam" id="PF00657">
    <property type="entry name" value="Lipase_GDSL"/>
    <property type="match status" value="1"/>
</dbReference>
<dbReference type="Gene3D" id="3.40.50.1110">
    <property type="entry name" value="SGNH hydrolase"/>
    <property type="match status" value="1"/>
</dbReference>
<gene>
    <name evidence="4" type="ORF">CSA25_05390</name>
</gene>
<reference evidence="4 5" key="1">
    <citation type="submission" date="2017-10" db="EMBL/GenBank/DDBJ databases">
        <title>Novel microbial diversity and functional potential in the marine mammal oral microbiome.</title>
        <authorList>
            <person name="Dudek N.K."/>
            <person name="Sun C.L."/>
            <person name="Burstein D."/>
            <person name="Kantor R.S."/>
            <person name="Aliaga Goltsman D.S."/>
            <person name="Bik E.M."/>
            <person name="Thomas B.C."/>
            <person name="Banfield J.F."/>
            <person name="Relman D.A."/>
        </authorList>
    </citation>
    <scope>NUCLEOTIDE SEQUENCE [LARGE SCALE GENOMIC DNA]</scope>
    <source>
        <strain evidence="4">DOLJORAL78_47_202</strain>
    </source>
</reference>
<proteinExistence type="inferred from homology"/>
<dbReference type="InterPro" id="IPR013424">
    <property type="entry name" value="Ice-binding_C"/>
</dbReference>
<dbReference type="Proteomes" id="UP000231203">
    <property type="component" value="Unassembled WGS sequence"/>
</dbReference>
<sequence length="269" mass="29314">MAGNIMKNGVNQLLLILFLVFPLSTQAASYKSVIAFGDSLTDNGNIRRFTDGAIWVETLASSFEASLYDFAHSGATTGYDNPAAGLNYSGLQWQLENYSAPADDALFTLWIGANDLEQGRSFETAAENIATALQSLYADGARDILVGNLPNIGATPRFIDYGLETATLATQWTMGFNVQLATVLSVFEQSYPDVNLYRLDVYELFENFTPQTSEWRELFWTDGFHPSSVGHQLIADTALTHLEAVPAPASILLIGSGIIGLALLRRKLA</sequence>
<keyword evidence="2" id="KW-0472">Membrane</keyword>
<dbReference type="PANTHER" id="PTHR22835:SF659">
    <property type="entry name" value="GDSL LIPASE_ACYLHYDROLASE, PUTATIVE (AFU_ORTHOLOGUE AFUA_2G00510)-RELATED"/>
    <property type="match status" value="1"/>
</dbReference>
<dbReference type="AlphaFoldDB" id="A0A2G6MR36"/>
<organism evidence="4 5">
    <name type="scientific">Desulfobacter postgatei</name>
    <dbReference type="NCBI Taxonomy" id="2293"/>
    <lineage>
        <taxon>Bacteria</taxon>
        <taxon>Pseudomonadati</taxon>
        <taxon>Thermodesulfobacteriota</taxon>
        <taxon>Desulfobacteria</taxon>
        <taxon>Desulfobacterales</taxon>
        <taxon>Desulfobacteraceae</taxon>
        <taxon>Desulfobacter</taxon>
    </lineage>
</organism>
<dbReference type="EMBL" id="PDTI01000046">
    <property type="protein sequence ID" value="PIE62406.1"/>
    <property type="molecule type" value="Genomic_DNA"/>
</dbReference>
<evidence type="ECO:0000313" key="4">
    <source>
        <dbReference type="EMBL" id="PIE62406.1"/>
    </source>
</evidence>
<evidence type="ECO:0000256" key="1">
    <source>
        <dbReference type="ARBA" id="ARBA00008668"/>
    </source>
</evidence>
<dbReference type="GO" id="GO:0016788">
    <property type="term" value="F:hydrolase activity, acting on ester bonds"/>
    <property type="evidence" value="ECO:0007669"/>
    <property type="project" value="InterPro"/>
</dbReference>
<dbReference type="InterPro" id="IPR001087">
    <property type="entry name" value="GDSL"/>
</dbReference>
<dbReference type="NCBIfam" id="TIGR02595">
    <property type="entry name" value="PEP_CTERM"/>
    <property type="match status" value="1"/>
</dbReference>
<name>A0A2G6MR36_9BACT</name>
<dbReference type="PANTHER" id="PTHR22835">
    <property type="entry name" value="ZINC FINGER FYVE DOMAIN CONTAINING PROTEIN"/>
    <property type="match status" value="1"/>
</dbReference>